<organism evidence="1 2">
    <name type="scientific">Pseudomonas fluorescens</name>
    <dbReference type="NCBI Taxonomy" id="294"/>
    <lineage>
        <taxon>Bacteria</taxon>
        <taxon>Pseudomonadati</taxon>
        <taxon>Pseudomonadota</taxon>
        <taxon>Gammaproteobacteria</taxon>
        <taxon>Pseudomonadales</taxon>
        <taxon>Pseudomonadaceae</taxon>
        <taxon>Pseudomonas</taxon>
    </lineage>
</organism>
<name>A0A3M3XZU4_PSEFL</name>
<accession>A0A3M3XZU4</accession>
<evidence type="ECO:0000313" key="2">
    <source>
        <dbReference type="Proteomes" id="UP000248640"/>
    </source>
</evidence>
<dbReference type="Proteomes" id="UP000248640">
    <property type="component" value="Chromosome 1"/>
</dbReference>
<sequence>MSVHTAMAGSLGLLLCMPGCTVVNVYEDGIRTERQVGLLSSNPAKALSGAPAYIETRGFGVVPGAKGLSIGYMEETTISLADTRCVAVFIKPTRETMDALTAAAVDLTRLCTYP</sequence>
<gene>
    <name evidence="1" type="ORF">NCTC10038_06090</name>
</gene>
<dbReference type="RefSeq" id="WP_053258769.1">
    <property type="nucleotide sequence ID" value="NZ_CBCRXZ010000004.1"/>
</dbReference>
<dbReference type="GeneID" id="61635987"/>
<reference evidence="1 2" key="1">
    <citation type="submission" date="2018-06" db="EMBL/GenBank/DDBJ databases">
        <authorList>
            <consortium name="Pathogen Informatics"/>
            <person name="Doyle S."/>
        </authorList>
    </citation>
    <scope>NUCLEOTIDE SEQUENCE [LARGE SCALE GENOMIC DNA]</scope>
    <source>
        <strain evidence="1 2">NCTC10038</strain>
    </source>
</reference>
<protein>
    <submittedName>
        <fullName evidence="1">Uncharacterized protein</fullName>
    </submittedName>
</protein>
<dbReference type="EMBL" id="LS483372">
    <property type="protein sequence ID" value="SQF97247.1"/>
    <property type="molecule type" value="Genomic_DNA"/>
</dbReference>
<dbReference type="AlphaFoldDB" id="A0A3M3XZU4"/>
<proteinExistence type="predicted"/>
<evidence type="ECO:0000313" key="1">
    <source>
        <dbReference type="EMBL" id="SQF97247.1"/>
    </source>
</evidence>